<gene>
    <name evidence="1" type="ORF">LDB25A_007</name>
</gene>
<keyword evidence="2" id="KW-1185">Reference proteome</keyword>
<dbReference type="OrthoDB" id="25296at10239"/>
<accession>A0A075KJR4</accession>
<dbReference type="GeneID" id="22112892"/>
<organism evidence="1 2">
    <name type="scientific">Lactobacillus phage Ld25A</name>
    <dbReference type="NCBI Taxonomy" id="1500734"/>
    <lineage>
        <taxon>Viruses</taxon>
        <taxon>Duplodnaviria</taxon>
        <taxon>Heunggongvirae</taxon>
        <taxon>Uroviricota</taxon>
        <taxon>Caudoviricetes</taxon>
        <taxon>Cequinquevirus</taxon>
        <taxon>Cequinquevirus Ld25A</taxon>
    </lineage>
</organism>
<dbReference type="EMBL" id="KJ564036">
    <property type="protein sequence ID" value="AIF54331.1"/>
    <property type="molecule type" value="Genomic_DNA"/>
</dbReference>
<evidence type="ECO:0000313" key="2">
    <source>
        <dbReference type="Proteomes" id="UP000028565"/>
    </source>
</evidence>
<protein>
    <submittedName>
        <fullName evidence="1">Uncharacterized protein</fullName>
    </submittedName>
</protein>
<sequence>MKYRARIGFSGIISMAKDEIKELTNQNIIDDLLNAKYIEEVKKRGRPPKEVAKNE</sequence>
<dbReference type="KEGG" id="vg:22112892"/>
<reference evidence="1 2" key="1">
    <citation type="submission" date="2014-03" db="EMBL/GenBank/DDBJ databases">
        <title>Lactobacillus delbrueckii subsp. bulgaricus Group b Phages.</title>
        <authorList>
            <person name="Casey E.D."/>
            <person name="Mahony J."/>
            <person name="O'Connell-Motherway M."/>
            <person name="Bottacini F."/>
            <person name="Cornelissen A."/>
            <person name="Neve H."/>
            <person name="Heller K."/>
            <person name="Noben J.-P."/>
            <person name="Dal Bello F."/>
            <person name="van Sinderen D."/>
        </authorList>
    </citation>
    <scope>NUCLEOTIDE SEQUENCE [LARGE SCALE GENOMIC DNA]</scope>
</reference>
<evidence type="ECO:0000313" key="1">
    <source>
        <dbReference type="EMBL" id="AIF54331.1"/>
    </source>
</evidence>
<dbReference type="RefSeq" id="YP_009097886.1">
    <property type="nucleotide sequence ID" value="NC_025415.1"/>
</dbReference>
<dbReference type="Proteomes" id="UP000028565">
    <property type="component" value="Segment"/>
</dbReference>
<proteinExistence type="predicted"/>
<name>A0A075KJR4_9CAUD</name>